<comment type="caution">
    <text evidence="3">The sequence shown here is derived from an EMBL/GenBank/DDBJ whole genome shotgun (WGS) entry which is preliminary data.</text>
</comment>
<sequence>MIIEVIVTLFILFICFCIYRKSIKYYPTVYVNPEGSIAHVISQTKSLSQPYKPTWWLFNRHLQTIRGMRFRKSSKLINSVRRELITYSDGGTSALDWFETDSMKNDTPILFIIHTYGGGTREPVSNNMAEAGVKNGWRTVIFNNRCCSGAPITSSRMIACEYNDIEFAMNHVREEFKPKFVFIVGFSLGGFQMIEYLMRGKVADAAACVSHTYDPVPAELLLHKPLESVLYQKVMMAKLTHLVKKNPYLDNPAAANAKTLIQYDDALWCHGLSRFKSGEELYQSLNIYDKIPKIQVPMILIGSCDDPFTLKEYMPIDDVKKSDNIALISFPEGGHVSFIRGDDGNKSILDTIIPDWFNSIMKDKEKNN</sequence>
<dbReference type="InterPro" id="IPR029058">
    <property type="entry name" value="AB_hydrolase_fold"/>
</dbReference>
<proteinExistence type="inferred from homology"/>
<dbReference type="Proteomes" id="UP001470230">
    <property type="component" value="Unassembled WGS sequence"/>
</dbReference>
<dbReference type="PANTHER" id="PTHR10794">
    <property type="entry name" value="ABHYDROLASE DOMAIN-CONTAINING PROTEIN"/>
    <property type="match status" value="1"/>
</dbReference>
<gene>
    <name evidence="3" type="ORF">M9Y10_017651</name>
</gene>
<protein>
    <recommendedName>
        <fullName evidence="2">AB hydrolase-1 domain-containing protein</fullName>
    </recommendedName>
</protein>
<reference evidence="3 4" key="1">
    <citation type="submission" date="2024-04" db="EMBL/GenBank/DDBJ databases">
        <title>Tritrichomonas musculus Genome.</title>
        <authorList>
            <person name="Alves-Ferreira E."/>
            <person name="Grigg M."/>
            <person name="Lorenzi H."/>
            <person name="Galac M."/>
        </authorList>
    </citation>
    <scope>NUCLEOTIDE SEQUENCE [LARGE SCALE GENOMIC DNA]</scope>
    <source>
        <strain evidence="3 4">EAF2021</strain>
    </source>
</reference>
<keyword evidence="4" id="KW-1185">Reference proteome</keyword>
<evidence type="ECO:0000313" key="3">
    <source>
        <dbReference type="EMBL" id="KAK8852662.1"/>
    </source>
</evidence>
<dbReference type="SUPFAM" id="SSF53474">
    <property type="entry name" value="alpha/beta-Hydrolases"/>
    <property type="match status" value="1"/>
</dbReference>
<name>A0ABR2HUF9_9EUKA</name>
<comment type="similarity">
    <text evidence="1">Belongs to the AB hydrolase superfamily. AB hydrolase 4 family.</text>
</comment>
<dbReference type="PANTHER" id="PTHR10794:SF63">
    <property type="entry name" value="ALPHA_BETA HYDROLASE 1, ISOFORM A"/>
    <property type="match status" value="1"/>
</dbReference>
<organism evidence="3 4">
    <name type="scientific">Tritrichomonas musculus</name>
    <dbReference type="NCBI Taxonomy" id="1915356"/>
    <lineage>
        <taxon>Eukaryota</taxon>
        <taxon>Metamonada</taxon>
        <taxon>Parabasalia</taxon>
        <taxon>Tritrichomonadida</taxon>
        <taxon>Tritrichomonadidae</taxon>
        <taxon>Tritrichomonas</taxon>
    </lineage>
</organism>
<evidence type="ECO:0000313" key="4">
    <source>
        <dbReference type="Proteomes" id="UP001470230"/>
    </source>
</evidence>
<dbReference type="PIRSF" id="PIRSF005211">
    <property type="entry name" value="Ab_hydro_YheT"/>
    <property type="match status" value="1"/>
</dbReference>
<dbReference type="InterPro" id="IPR050960">
    <property type="entry name" value="AB_hydrolase_4_sf"/>
</dbReference>
<accession>A0ABR2HUF9</accession>
<dbReference type="Gene3D" id="3.40.50.1820">
    <property type="entry name" value="alpha/beta hydrolase"/>
    <property type="match status" value="1"/>
</dbReference>
<dbReference type="EMBL" id="JAPFFF010000023">
    <property type="protein sequence ID" value="KAK8852662.1"/>
    <property type="molecule type" value="Genomic_DNA"/>
</dbReference>
<dbReference type="InterPro" id="IPR012020">
    <property type="entry name" value="ABHD4"/>
</dbReference>
<feature type="domain" description="AB hydrolase-1" evidence="2">
    <location>
        <begin position="134"/>
        <end position="340"/>
    </location>
</feature>
<evidence type="ECO:0000256" key="1">
    <source>
        <dbReference type="ARBA" id="ARBA00010884"/>
    </source>
</evidence>
<dbReference type="InterPro" id="IPR000073">
    <property type="entry name" value="AB_hydrolase_1"/>
</dbReference>
<dbReference type="Pfam" id="PF12697">
    <property type="entry name" value="Abhydrolase_6"/>
    <property type="match status" value="1"/>
</dbReference>
<evidence type="ECO:0000259" key="2">
    <source>
        <dbReference type="Pfam" id="PF12697"/>
    </source>
</evidence>